<protein>
    <submittedName>
        <fullName evidence="1">Uncharacterized protein</fullName>
    </submittedName>
</protein>
<keyword evidence="2" id="KW-1185">Reference proteome</keyword>
<dbReference type="EMBL" id="JANAKD010000519">
    <property type="protein sequence ID" value="KAJ3493138.1"/>
    <property type="molecule type" value="Genomic_DNA"/>
</dbReference>
<dbReference type="Proteomes" id="UP001148737">
    <property type="component" value="Unassembled WGS sequence"/>
</dbReference>
<evidence type="ECO:0000313" key="1">
    <source>
        <dbReference type="EMBL" id="KAJ3493138.1"/>
    </source>
</evidence>
<gene>
    <name evidence="1" type="ORF">NLG97_g4926</name>
</gene>
<sequence>MLSDDEGRPSSTDPLLGTRRTLASPPSPNHVDEYERKNVEYRLYISHTLSAWNSRLFEFGAVLFLASIFPKTLLPMSVYALARSLSGIVLAQPVGAWIDRGNRLSVVRASIIGQRVPVAASCGVLWLLERRRDSMATGHVVGLLSLLCALAGAEKVSAMANTMAVERDWVVVMTEGDDAWRRVLNARMRRIDLLCKLLGPLAISIIAAFSTRVAIVVTLAMTVSSVFFEYMCIARISSVGERTTASTSAPSIAAKVKALIAAVVPITSFAEYFRHSAFLPSFSLSLLYLTVLSFSGQFITFLLSIGFTPLHVGIARTGSTVVELSATWAAPRLMNYMGPIRGGIWSLSWQMICLTIGLTFFLRDGFGTDATHTWTSVAGLVACIAMSRLGLWGYDLCAQTLVQEEVEEGHRGAFSSVEASFQNLFELLSFATTIAFSRPEQFHWPLVISITAVYLAGALKGLGDRNSCVDIVARPPSRSIHAFAPDAMLLEKSTSRRINSLHSMMGFVLQYAMLE</sequence>
<comment type="caution">
    <text evidence="1">The sequence shown here is derived from an EMBL/GenBank/DDBJ whole genome shotgun (WGS) entry which is preliminary data.</text>
</comment>
<proteinExistence type="predicted"/>
<accession>A0ACC1QX42</accession>
<organism evidence="1 2">
    <name type="scientific">Lecanicillium saksenae</name>
    <dbReference type="NCBI Taxonomy" id="468837"/>
    <lineage>
        <taxon>Eukaryota</taxon>
        <taxon>Fungi</taxon>
        <taxon>Dikarya</taxon>
        <taxon>Ascomycota</taxon>
        <taxon>Pezizomycotina</taxon>
        <taxon>Sordariomycetes</taxon>
        <taxon>Hypocreomycetidae</taxon>
        <taxon>Hypocreales</taxon>
        <taxon>Cordycipitaceae</taxon>
        <taxon>Lecanicillium</taxon>
    </lineage>
</organism>
<evidence type="ECO:0000313" key="2">
    <source>
        <dbReference type="Proteomes" id="UP001148737"/>
    </source>
</evidence>
<reference evidence="1" key="1">
    <citation type="submission" date="2022-07" db="EMBL/GenBank/DDBJ databases">
        <title>Genome Sequence of Lecanicillium saksenae.</title>
        <authorList>
            <person name="Buettner E."/>
        </authorList>
    </citation>
    <scope>NUCLEOTIDE SEQUENCE</scope>
    <source>
        <strain evidence="1">VT-O1</strain>
    </source>
</reference>
<name>A0ACC1QX42_9HYPO</name>